<name>A0A9D1TER8_9FIRM</name>
<reference evidence="3" key="2">
    <citation type="submission" date="2021-04" db="EMBL/GenBank/DDBJ databases">
        <authorList>
            <person name="Gilroy R."/>
        </authorList>
    </citation>
    <scope>NUCLEOTIDE SEQUENCE</scope>
    <source>
        <strain evidence="3">CHK195-9823</strain>
    </source>
</reference>
<evidence type="ECO:0000256" key="2">
    <source>
        <dbReference type="SAM" id="Phobius"/>
    </source>
</evidence>
<feature type="region of interest" description="Disordered" evidence="1">
    <location>
        <begin position="46"/>
        <end position="96"/>
    </location>
</feature>
<keyword evidence="2" id="KW-1133">Transmembrane helix</keyword>
<proteinExistence type="predicted"/>
<dbReference type="AlphaFoldDB" id="A0A9D1TER8"/>
<keyword evidence="2" id="KW-0472">Membrane</keyword>
<dbReference type="Proteomes" id="UP000886814">
    <property type="component" value="Unassembled WGS sequence"/>
</dbReference>
<gene>
    <name evidence="3" type="ORF">H9747_05505</name>
</gene>
<evidence type="ECO:0000256" key="1">
    <source>
        <dbReference type="SAM" id="MobiDB-lite"/>
    </source>
</evidence>
<sequence length="299" mass="32653">MNRHPRIINFLLAVVCIGLLLLLGFFLVLNHRNQASETDRLKALAAAAAQEEQTDTGRAETSQDQEGAENTEAEQNAAEETGEGEKSEDPAAETQTEAEGIACWGDEFFSQEDAQYSYKNVLQQLLTDNGYELQVADKTLAGASTLSLMKMAGVSQTDLDQYIAEHTEAAAGAEIPITETGIRDLTAEQTDRSDADYIPVIFMGYYGGWNYDPEELAEQEQKILDTFGANKDNYVIVGLAPADGSVDQATYDSTMKAKWGEHYISAAEAVTVPVASQQGQSEIAQAVFQKLEELGYIRK</sequence>
<evidence type="ECO:0000313" key="4">
    <source>
        <dbReference type="Proteomes" id="UP000886814"/>
    </source>
</evidence>
<organism evidence="3 4">
    <name type="scientific">Candidatus Blautia stercorigallinarum</name>
    <dbReference type="NCBI Taxonomy" id="2838501"/>
    <lineage>
        <taxon>Bacteria</taxon>
        <taxon>Bacillati</taxon>
        <taxon>Bacillota</taxon>
        <taxon>Clostridia</taxon>
        <taxon>Lachnospirales</taxon>
        <taxon>Lachnospiraceae</taxon>
        <taxon>Blautia</taxon>
    </lineage>
</organism>
<keyword evidence="2" id="KW-0812">Transmembrane</keyword>
<dbReference type="EMBL" id="DXIQ01000032">
    <property type="protein sequence ID" value="HIV38443.1"/>
    <property type="molecule type" value="Genomic_DNA"/>
</dbReference>
<protein>
    <submittedName>
        <fullName evidence="3">Uncharacterized protein</fullName>
    </submittedName>
</protein>
<reference evidence="3" key="1">
    <citation type="journal article" date="2021" name="PeerJ">
        <title>Extensive microbial diversity within the chicken gut microbiome revealed by metagenomics and culture.</title>
        <authorList>
            <person name="Gilroy R."/>
            <person name="Ravi A."/>
            <person name="Getino M."/>
            <person name="Pursley I."/>
            <person name="Horton D.L."/>
            <person name="Alikhan N.F."/>
            <person name="Baker D."/>
            <person name="Gharbi K."/>
            <person name="Hall N."/>
            <person name="Watson M."/>
            <person name="Adriaenssens E.M."/>
            <person name="Foster-Nyarko E."/>
            <person name="Jarju S."/>
            <person name="Secka A."/>
            <person name="Antonio M."/>
            <person name="Oren A."/>
            <person name="Chaudhuri R.R."/>
            <person name="La Ragione R."/>
            <person name="Hildebrand F."/>
            <person name="Pallen M.J."/>
        </authorList>
    </citation>
    <scope>NUCLEOTIDE SEQUENCE</scope>
    <source>
        <strain evidence="3">CHK195-9823</strain>
    </source>
</reference>
<evidence type="ECO:0000313" key="3">
    <source>
        <dbReference type="EMBL" id="HIV38443.1"/>
    </source>
</evidence>
<feature type="transmembrane region" description="Helical" evidence="2">
    <location>
        <begin position="7"/>
        <end position="29"/>
    </location>
</feature>
<comment type="caution">
    <text evidence="3">The sequence shown here is derived from an EMBL/GenBank/DDBJ whole genome shotgun (WGS) entry which is preliminary data.</text>
</comment>
<accession>A0A9D1TER8</accession>